<keyword evidence="1" id="KW-1133">Transmembrane helix</keyword>
<organism evidence="3 4">
    <name type="scientific">Ridgeia piscesae</name>
    <name type="common">Tubeworm</name>
    <dbReference type="NCBI Taxonomy" id="27915"/>
    <lineage>
        <taxon>Eukaryota</taxon>
        <taxon>Metazoa</taxon>
        <taxon>Spiralia</taxon>
        <taxon>Lophotrochozoa</taxon>
        <taxon>Annelida</taxon>
        <taxon>Polychaeta</taxon>
        <taxon>Sedentaria</taxon>
        <taxon>Canalipalpata</taxon>
        <taxon>Sabellida</taxon>
        <taxon>Siboglinidae</taxon>
        <taxon>Ridgeia</taxon>
    </lineage>
</organism>
<proteinExistence type="predicted"/>
<dbReference type="Pfam" id="PF13621">
    <property type="entry name" value="Cupin_8"/>
    <property type="match status" value="1"/>
</dbReference>
<evidence type="ECO:0000259" key="2">
    <source>
        <dbReference type="Pfam" id="PF13621"/>
    </source>
</evidence>
<protein>
    <recommendedName>
        <fullName evidence="2">Cupin-like domain-containing protein</fullName>
    </recommendedName>
</protein>
<name>A0AAD9UCN7_RIDPI</name>
<dbReference type="EMBL" id="JAODUO010000265">
    <property type="protein sequence ID" value="KAK2184431.1"/>
    <property type="molecule type" value="Genomic_DNA"/>
</dbReference>
<comment type="caution">
    <text evidence="3">The sequence shown here is derived from an EMBL/GenBank/DDBJ whole genome shotgun (WGS) entry which is preliminary data.</text>
</comment>
<keyword evidence="1" id="KW-0472">Membrane</keyword>
<dbReference type="InterPro" id="IPR041667">
    <property type="entry name" value="Cupin_8"/>
</dbReference>
<feature type="transmembrane region" description="Helical" evidence="1">
    <location>
        <begin position="42"/>
        <end position="61"/>
    </location>
</feature>
<keyword evidence="1" id="KW-0812">Transmembrane</keyword>
<gene>
    <name evidence="3" type="ORF">NP493_266g02028</name>
</gene>
<dbReference type="SUPFAM" id="SSF51197">
    <property type="entry name" value="Clavaminate synthase-like"/>
    <property type="match status" value="1"/>
</dbReference>
<keyword evidence="4" id="KW-1185">Reference proteome</keyword>
<dbReference type="AlphaFoldDB" id="A0AAD9UCN7"/>
<sequence length="321" mass="36496">MQLKEEFVGKKKVDAKIFRAHFLASIKQSQESKVDDLANKRVGVFVLVVILVGVLAAAIGVRAGVYKKDLIAVAHSTRCLVSNNEVVKEFVRPVFNCELCRNTSRIERIANISRQEFLEKYAYGTVPVVITGAANGWKALDSFSYLYFKNLYTKDVVVMDDIVQGCQFINWGYHFDSIEEVFNMTDAKTKLEPGPGDDSWYVGWADCHPKTSDELRRQIQRPYFLPEESKTSSSEWIFMGWRGPGAFLHIDNVRLPSWQAQISGRKKWIFVPVLECAGICKDKYEVIVEKGDIIILDSNKWFHSTFVLPGDISITIGTEYD</sequence>
<dbReference type="Gene3D" id="2.60.120.650">
    <property type="entry name" value="Cupin"/>
    <property type="match status" value="1"/>
</dbReference>
<evidence type="ECO:0000313" key="4">
    <source>
        <dbReference type="Proteomes" id="UP001209878"/>
    </source>
</evidence>
<feature type="domain" description="Cupin-like" evidence="2">
    <location>
        <begin position="115"/>
        <end position="272"/>
    </location>
</feature>
<reference evidence="3" key="1">
    <citation type="journal article" date="2023" name="Mol. Biol. Evol.">
        <title>Third-Generation Sequencing Reveals the Adaptive Role of the Epigenome in Three Deep-Sea Polychaetes.</title>
        <authorList>
            <person name="Perez M."/>
            <person name="Aroh O."/>
            <person name="Sun Y."/>
            <person name="Lan Y."/>
            <person name="Juniper S.K."/>
            <person name="Young C.R."/>
            <person name="Angers B."/>
            <person name="Qian P.Y."/>
        </authorList>
    </citation>
    <scope>NUCLEOTIDE SEQUENCE</scope>
    <source>
        <strain evidence="3">R07B-5</strain>
    </source>
</reference>
<dbReference type="PANTHER" id="PTHR12480:SF19">
    <property type="entry name" value="CUPIN-LIKE DOMAIN-CONTAINING PROTEIN"/>
    <property type="match status" value="1"/>
</dbReference>
<dbReference type="Proteomes" id="UP001209878">
    <property type="component" value="Unassembled WGS sequence"/>
</dbReference>
<evidence type="ECO:0000256" key="1">
    <source>
        <dbReference type="SAM" id="Phobius"/>
    </source>
</evidence>
<evidence type="ECO:0000313" key="3">
    <source>
        <dbReference type="EMBL" id="KAK2184431.1"/>
    </source>
</evidence>
<accession>A0AAD9UCN7</accession>
<dbReference type="GO" id="GO:0016706">
    <property type="term" value="F:2-oxoglutarate-dependent dioxygenase activity"/>
    <property type="evidence" value="ECO:0007669"/>
    <property type="project" value="TreeGrafter"/>
</dbReference>
<dbReference type="PANTHER" id="PTHR12480">
    <property type="entry name" value="ARGININE DEMETHYLASE AND LYSYL-HYDROXYLASE JMJD"/>
    <property type="match status" value="1"/>
</dbReference>
<dbReference type="InterPro" id="IPR050910">
    <property type="entry name" value="JMJD6_ArgDemeth/LysHydrox"/>
</dbReference>